<keyword evidence="2" id="KW-1133">Transmembrane helix</keyword>
<dbReference type="InterPro" id="IPR058488">
    <property type="entry name" value="DUF8175"/>
</dbReference>
<name>A0A3R8PEW0_9CORY</name>
<keyword evidence="2" id="KW-0472">Membrane</keyword>
<dbReference type="Proteomes" id="UP000278422">
    <property type="component" value="Unassembled WGS sequence"/>
</dbReference>
<feature type="compositionally biased region" description="Low complexity" evidence="1">
    <location>
        <begin position="45"/>
        <end position="61"/>
    </location>
</feature>
<gene>
    <name evidence="4" type="ORF">CXF42_06895</name>
</gene>
<keyword evidence="2" id="KW-0812">Transmembrane</keyword>
<reference evidence="4 5" key="1">
    <citation type="submission" date="2018-01" db="EMBL/GenBank/DDBJ databases">
        <title>Twenty Corynebacterium bovis Genomes.</title>
        <authorList>
            <person name="Gulvik C.A."/>
        </authorList>
    </citation>
    <scope>NUCLEOTIDE SEQUENCE [LARGE SCALE GENOMIC DNA]</scope>
    <source>
        <strain evidence="4 5">16-2004</strain>
    </source>
</reference>
<keyword evidence="5" id="KW-1185">Reference proteome</keyword>
<dbReference type="RefSeq" id="WP_125176212.1">
    <property type="nucleotide sequence ID" value="NZ_PQNL01000002.1"/>
</dbReference>
<evidence type="ECO:0000256" key="2">
    <source>
        <dbReference type="SAM" id="Phobius"/>
    </source>
</evidence>
<dbReference type="Pfam" id="PF26526">
    <property type="entry name" value="DUF8175"/>
    <property type="match status" value="1"/>
</dbReference>
<dbReference type="AlphaFoldDB" id="A0A3R8PEW0"/>
<evidence type="ECO:0000256" key="1">
    <source>
        <dbReference type="SAM" id="MobiDB-lite"/>
    </source>
</evidence>
<sequence length="283" mass="30804">MSDAYPQPRRRRSRWWIPAIAVVVVIAVAAAMVWLSSRGHKDGETSAPQASQQTSTPASQPGMATTGGGGNVTSDFWGRRVVVPSNPDGDVLEQHPVDPANACDKSSYARVPGDLQAQRTHTMSTLWSSTDGPTGITESIPSGYSHTPQGAALAGWNYFSLFNVGGEIGYSSARNFFGFSEEEKRELESIPGGPDKEITRDRTKMVAPAAVKYLSCHDDQVVVQYFLPVPDMNTGEADRPRYALLQLPVKWVGGHWELNMDKNTNTGGNMVDSIDGEAVQWDY</sequence>
<protein>
    <recommendedName>
        <fullName evidence="3">DUF8175 domain-containing protein</fullName>
    </recommendedName>
</protein>
<accession>A0A3R8PEW0</accession>
<feature type="transmembrane region" description="Helical" evidence="2">
    <location>
        <begin position="15"/>
        <end position="35"/>
    </location>
</feature>
<evidence type="ECO:0000313" key="5">
    <source>
        <dbReference type="Proteomes" id="UP000278422"/>
    </source>
</evidence>
<evidence type="ECO:0000259" key="3">
    <source>
        <dbReference type="Pfam" id="PF26526"/>
    </source>
</evidence>
<proteinExistence type="predicted"/>
<feature type="region of interest" description="Disordered" evidence="1">
    <location>
        <begin position="40"/>
        <end position="76"/>
    </location>
</feature>
<feature type="domain" description="DUF8175" evidence="3">
    <location>
        <begin position="83"/>
        <end position="276"/>
    </location>
</feature>
<organism evidence="4 5">
    <name type="scientific">Corynebacterium bovis</name>
    <dbReference type="NCBI Taxonomy" id="36808"/>
    <lineage>
        <taxon>Bacteria</taxon>
        <taxon>Bacillati</taxon>
        <taxon>Actinomycetota</taxon>
        <taxon>Actinomycetes</taxon>
        <taxon>Mycobacteriales</taxon>
        <taxon>Corynebacteriaceae</taxon>
        <taxon>Corynebacterium</taxon>
    </lineage>
</organism>
<dbReference type="EMBL" id="PQNQ01000017">
    <property type="protein sequence ID" value="RRQ03525.1"/>
    <property type="molecule type" value="Genomic_DNA"/>
</dbReference>
<comment type="caution">
    <text evidence="4">The sequence shown here is derived from an EMBL/GenBank/DDBJ whole genome shotgun (WGS) entry which is preliminary data.</text>
</comment>
<evidence type="ECO:0000313" key="4">
    <source>
        <dbReference type="EMBL" id="RRQ03525.1"/>
    </source>
</evidence>